<dbReference type="Gramene" id="evm.model.10.1321">
    <property type="protein sequence ID" value="cds.evm.model.10.1321"/>
    <property type="gene ID" value="evm.TU.10.1321"/>
</dbReference>
<dbReference type="AlphaFoldDB" id="A0A803QJC2"/>
<dbReference type="Proteomes" id="UP000596661">
    <property type="component" value="Unassembled WGS sequence"/>
</dbReference>
<dbReference type="OrthoDB" id="778244at2759"/>
<keyword evidence="3" id="KW-1185">Reference proteome</keyword>
<reference evidence="2" key="1">
    <citation type="submission" date="2021-03" db="UniProtKB">
        <authorList>
            <consortium name="EnsemblPlants"/>
        </authorList>
    </citation>
    <scope>IDENTIFICATION</scope>
</reference>
<name>A0A803QJC2_CANSA</name>
<dbReference type="GO" id="GO:0006950">
    <property type="term" value="P:response to stress"/>
    <property type="evidence" value="ECO:0007669"/>
    <property type="project" value="TreeGrafter"/>
</dbReference>
<accession>A0A803QJC2</accession>
<evidence type="ECO:0000313" key="3">
    <source>
        <dbReference type="Proteomes" id="UP000596661"/>
    </source>
</evidence>
<dbReference type="PANTHER" id="PTHR34659:SF5">
    <property type="match status" value="1"/>
</dbReference>
<dbReference type="OMA" id="YLEFGIH"/>
<sequence length="392" mass="44407">MDVEGITWVGNVYEKFEAMCLEVEEIMYQDTVKYVENQVQTVGASMKRFYSDVLQDLLPPSSLDSEKISPCGFIIEQDSGERNGRKPNVMKKKEHAKADDEQLTKTSKITPDIGEDVGLAPSFHVRDDVDDSCRPSEDCVKGVYSELGSRRHLDERNTSNMGVSLSQEKLTDVSYTSRPEKYLSGVSCCEFIKEIHEASRDQRGTMTIPFMEDGMKLDSVVESSDKIENENECISEGCQSSIEIISLNSVENSGEEMIIQLNSGLSAESNGILFDWNLDASKTETATENGAETVQQSDKMKLEETCVLVNENELSFPPQPEHKWRPYKKKIREALYSRMRSSRKQEYKKLALQYEDDKRLSQESQEALTATMNAGTNILPRRDSCESEWELL</sequence>
<dbReference type="EnsemblPlants" id="evm.model.10.1321">
    <property type="protein sequence ID" value="cds.evm.model.10.1321"/>
    <property type="gene ID" value="evm.TU.10.1321"/>
</dbReference>
<dbReference type="PANTHER" id="PTHR34659">
    <property type="entry name" value="BNAA05G11610D PROTEIN"/>
    <property type="match status" value="1"/>
</dbReference>
<protein>
    <submittedName>
        <fullName evidence="2">Uncharacterized protein</fullName>
    </submittedName>
</protein>
<dbReference type="GO" id="GO:0005776">
    <property type="term" value="C:autophagosome"/>
    <property type="evidence" value="ECO:0007669"/>
    <property type="project" value="TreeGrafter"/>
</dbReference>
<dbReference type="InterPro" id="IPR053273">
    <property type="entry name" value="CST_Regulator"/>
</dbReference>
<evidence type="ECO:0000256" key="1">
    <source>
        <dbReference type="SAM" id="MobiDB-lite"/>
    </source>
</evidence>
<dbReference type="GO" id="GO:0061908">
    <property type="term" value="C:phagophore"/>
    <property type="evidence" value="ECO:0007669"/>
    <property type="project" value="TreeGrafter"/>
</dbReference>
<evidence type="ECO:0000313" key="2">
    <source>
        <dbReference type="EnsemblPlants" id="cds.evm.model.10.1321"/>
    </source>
</evidence>
<proteinExistence type="predicted"/>
<feature type="region of interest" description="Disordered" evidence="1">
    <location>
        <begin position="77"/>
        <end position="103"/>
    </location>
</feature>
<dbReference type="EMBL" id="UZAU01000821">
    <property type="status" value="NOT_ANNOTATED_CDS"/>
    <property type="molecule type" value="Genomic_DNA"/>
</dbReference>
<organism evidence="2 3">
    <name type="scientific">Cannabis sativa</name>
    <name type="common">Hemp</name>
    <name type="synonym">Marijuana</name>
    <dbReference type="NCBI Taxonomy" id="3483"/>
    <lineage>
        <taxon>Eukaryota</taxon>
        <taxon>Viridiplantae</taxon>
        <taxon>Streptophyta</taxon>
        <taxon>Embryophyta</taxon>
        <taxon>Tracheophyta</taxon>
        <taxon>Spermatophyta</taxon>
        <taxon>Magnoliopsida</taxon>
        <taxon>eudicotyledons</taxon>
        <taxon>Gunneridae</taxon>
        <taxon>Pentapetalae</taxon>
        <taxon>rosids</taxon>
        <taxon>fabids</taxon>
        <taxon>Rosales</taxon>
        <taxon>Cannabaceae</taxon>
        <taxon>Cannabis</taxon>
    </lineage>
</organism>